<dbReference type="PROSITE" id="PS50005">
    <property type="entry name" value="TPR"/>
    <property type="match status" value="1"/>
</dbReference>
<dbReference type="AlphaFoldDB" id="A0A3S1BR54"/>
<protein>
    <submittedName>
        <fullName evidence="2">Tetratricopeptide repeat protein</fullName>
    </submittedName>
</protein>
<reference evidence="2 3" key="1">
    <citation type="submission" date="2018-12" db="EMBL/GenBank/DDBJ databases">
        <authorList>
            <person name="Sun L."/>
            <person name="Chen Z."/>
        </authorList>
    </citation>
    <scope>NUCLEOTIDE SEQUENCE [LARGE SCALE GENOMIC DNA]</scope>
    <source>
        <strain evidence="2 3">DSM 15890</strain>
    </source>
</reference>
<dbReference type="EMBL" id="RZNY01000011">
    <property type="protein sequence ID" value="RUT45580.1"/>
    <property type="molecule type" value="Genomic_DNA"/>
</dbReference>
<organism evidence="2 3">
    <name type="scientific">Paenibacillus anaericanus</name>
    <dbReference type="NCBI Taxonomy" id="170367"/>
    <lineage>
        <taxon>Bacteria</taxon>
        <taxon>Bacillati</taxon>
        <taxon>Bacillota</taxon>
        <taxon>Bacilli</taxon>
        <taxon>Bacillales</taxon>
        <taxon>Paenibacillaceae</taxon>
        <taxon>Paenibacillus</taxon>
    </lineage>
</organism>
<sequence>MDTGFRSNLLLLPENGVAIAIMTNADFVGNKVLCEAILDIVLGEEVQYVKRSLASHLVKITITSGVEAAISEYTQIQQFSLERYLVHEGEFNAFAYMMLESGWLQEGISILELSIRLFPESSNLYNSLGEMYLLSGNRNLALQHYQKSIELDPNHKEGILKVNELLGVI</sequence>
<dbReference type="PROSITE" id="PS50293">
    <property type="entry name" value="TPR_REGION"/>
    <property type="match status" value="1"/>
</dbReference>
<dbReference type="OrthoDB" id="846150at2"/>
<keyword evidence="3" id="KW-1185">Reference proteome</keyword>
<dbReference type="SMART" id="SM00028">
    <property type="entry name" value="TPR"/>
    <property type="match status" value="1"/>
</dbReference>
<accession>A0A3S1BR54</accession>
<dbReference type="SUPFAM" id="SSF48452">
    <property type="entry name" value="TPR-like"/>
    <property type="match status" value="1"/>
</dbReference>
<keyword evidence="1" id="KW-0802">TPR repeat</keyword>
<dbReference type="Gene3D" id="1.25.40.10">
    <property type="entry name" value="Tetratricopeptide repeat domain"/>
    <property type="match status" value="1"/>
</dbReference>
<dbReference type="Pfam" id="PF00515">
    <property type="entry name" value="TPR_1"/>
    <property type="match status" value="1"/>
</dbReference>
<dbReference type="InterPro" id="IPR019734">
    <property type="entry name" value="TPR_rpt"/>
</dbReference>
<feature type="repeat" description="TPR" evidence="1">
    <location>
        <begin position="122"/>
        <end position="155"/>
    </location>
</feature>
<evidence type="ECO:0000313" key="2">
    <source>
        <dbReference type="EMBL" id="RUT45580.1"/>
    </source>
</evidence>
<gene>
    <name evidence="2" type="ORF">EJP82_14915</name>
</gene>
<dbReference type="InterPro" id="IPR011990">
    <property type="entry name" value="TPR-like_helical_dom_sf"/>
</dbReference>
<comment type="caution">
    <text evidence="2">The sequence shown here is derived from an EMBL/GenBank/DDBJ whole genome shotgun (WGS) entry which is preliminary data.</text>
</comment>
<name>A0A3S1BR54_9BACL</name>
<dbReference type="Proteomes" id="UP000279446">
    <property type="component" value="Unassembled WGS sequence"/>
</dbReference>
<evidence type="ECO:0000313" key="3">
    <source>
        <dbReference type="Proteomes" id="UP000279446"/>
    </source>
</evidence>
<proteinExistence type="predicted"/>
<dbReference type="RefSeq" id="WP_127192855.1">
    <property type="nucleotide sequence ID" value="NZ_RZNY01000011.1"/>
</dbReference>
<evidence type="ECO:0000256" key="1">
    <source>
        <dbReference type="PROSITE-ProRule" id="PRU00339"/>
    </source>
</evidence>